<dbReference type="CDD" id="cd09281">
    <property type="entry name" value="UPF0066"/>
    <property type="match status" value="1"/>
</dbReference>
<protein>
    <submittedName>
        <fullName evidence="4">tRNA (N6-threonylcarbamoyladenosine(37)-N6)-methyltransferase TrmO</fullName>
    </submittedName>
</protein>
<dbReference type="Proteomes" id="UP001321520">
    <property type="component" value="Chromosome"/>
</dbReference>
<dbReference type="Pfam" id="PF01980">
    <property type="entry name" value="TrmO_N"/>
    <property type="match status" value="1"/>
</dbReference>
<dbReference type="SUPFAM" id="SSF118196">
    <property type="entry name" value="YaeB-like"/>
    <property type="match status" value="1"/>
</dbReference>
<dbReference type="InterPro" id="IPR023368">
    <property type="entry name" value="UPF0066_cons_site"/>
</dbReference>
<reference evidence="4 5" key="1">
    <citation type="submission" date="2022-05" db="EMBL/GenBank/DDBJ databases">
        <title>Microbulbifer sp. nov., isolated from sponge.</title>
        <authorList>
            <person name="Gao L."/>
        </authorList>
    </citation>
    <scope>NUCLEOTIDE SEQUENCE [LARGE SCALE GENOMIC DNA]</scope>
    <source>
        <strain evidence="4 5">MI-G</strain>
    </source>
</reference>
<dbReference type="PROSITE" id="PS51668">
    <property type="entry name" value="TSAA_2"/>
    <property type="match status" value="1"/>
</dbReference>
<evidence type="ECO:0000313" key="4">
    <source>
        <dbReference type="EMBL" id="WKD50169.1"/>
    </source>
</evidence>
<proteinExistence type="inferred from homology"/>
<organism evidence="4 5">
    <name type="scientific">Microbulbifer spongiae</name>
    <dbReference type="NCBI Taxonomy" id="2944933"/>
    <lineage>
        <taxon>Bacteria</taxon>
        <taxon>Pseudomonadati</taxon>
        <taxon>Pseudomonadota</taxon>
        <taxon>Gammaproteobacteria</taxon>
        <taxon>Cellvibrionales</taxon>
        <taxon>Microbulbiferaceae</taxon>
        <taxon>Microbulbifer</taxon>
    </lineage>
</organism>
<dbReference type="InterPro" id="IPR023370">
    <property type="entry name" value="TrmO-like_N"/>
</dbReference>
<keyword evidence="5" id="KW-1185">Reference proteome</keyword>
<evidence type="ECO:0000259" key="3">
    <source>
        <dbReference type="PROSITE" id="PS51668"/>
    </source>
</evidence>
<evidence type="ECO:0000313" key="5">
    <source>
        <dbReference type="Proteomes" id="UP001321520"/>
    </source>
</evidence>
<keyword evidence="1" id="KW-0949">S-adenosyl-L-methionine</keyword>
<comment type="similarity">
    <text evidence="2">Belongs to the tRNA methyltransferase O family.</text>
</comment>
<dbReference type="PANTHER" id="PTHR12818:SF0">
    <property type="entry name" value="TRNA (ADENINE(37)-N6)-METHYLTRANSFERASE"/>
    <property type="match status" value="1"/>
</dbReference>
<evidence type="ECO:0000256" key="2">
    <source>
        <dbReference type="ARBA" id="ARBA00033753"/>
    </source>
</evidence>
<dbReference type="PANTHER" id="PTHR12818">
    <property type="entry name" value="TRNA (ADENINE(37)-N6)-METHYLTRANSFERASE"/>
    <property type="match status" value="1"/>
</dbReference>
<evidence type="ECO:0000256" key="1">
    <source>
        <dbReference type="ARBA" id="ARBA00022691"/>
    </source>
</evidence>
<feature type="domain" description="TsaA-like" evidence="3">
    <location>
        <begin position="11"/>
        <end position="141"/>
    </location>
</feature>
<sequence>MKANIPGTMALHPIGTIHTDFNALAQCPRSGRFNTNHSVIEIDAQYLEGLYKIESATHLFILYWFDQSDRTQLQRCGRNGKDVRGVFASRSPNRPNPIALSPVKLIRIEGTRLIVSGLDCLDGTKVVDIKPYIPADDRIEEAKIGWDYPGTEGDKVEKPPYSSSNPDKCQCHLFRDS</sequence>
<name>A0ABY9EAX7_9GAMM</name>
<dbReference type="EMBL" id="CP098023">
    <property type="protein sequence ID" value="WKD50169.1"/>
    <property type="molecule type" value="Genomic_DNA"/>
</dbReference>
<dbReference type="RefSeq" id="WP_301416216.1">
    <property type="nucleotide sequence ID" value="NZ_CP098023.1"/>
</dbReference>
<dbReference type="Gene3D" id="2.40.30.70">
    <property type="entry name" value="YaeB-like"/>
    <property type="match status" value="1"/>
</dbReference>
<dbReference type="InterPro" id="IPR036414">
    <property type="entry name" value="YaeB_N_sf"/>
</dbReference>
<dbReference type="InterPro" id="IPR040372">
    <property type="entry name" value="YaeB-like"/>
</dbReference>
<dbReference type="PROSITE" id="PS01318">
    <property type="entry name" value="TSAA_1"/>
    <property type="match status" value="1"/>
</dbReference>
<dbReference type="NCBIfam" id="TIGR00104">
    <property type="entry name" value="tRNA_TsaA"/>
    <property type="match status" value="1"/>
</dbReference>
<dbReference type="InterPro" id="IPR036413">
    <property type="entry name" value="YaeB-like_sf"/>
</dbReference>
<accession>A0ABY9EAX7</accession>
<gene>
    <name evidence="4" type="primary">tsaA</name>
    <name evidence="4" type="ORF">M8T91_01695</name>
</gene>